<gene>
    <name evidence="2" type="ORF">GSM42_01160</name>
</gene>
<comment type="caution">
    <text evidence="2">The sequence shown here is derived from an EMBL/GenBank/DDBJ whole genome shotgun (WGS) entry which is preliminary data.</text>
</comment>
<evidence type="ECO:0000256" key="1">
    <source>
        <dbReference type="PROSITE-ProRule" id="PRU00420"/>
    </source>
</evidence>
<name>A0A6I4VWK8_9BACL</name>
<dbReference type="InterPro" id="IPR036665">
    <property type="entry name" value="PTS_IIA_glucitol/sorbitol_sf"/>
</dbReference>
<keyword evidence="3" id="KW-1185">Reference proteome</keyword>
<proteinExistence type="predicted"/>
<dbReference type="SUPFAM" id="SSF141530">
    <property type="entry name" value="PTSIIA/GutA-like"/>
    <property type="match status" value="1"/>
</dbReference>
<dbReference type="EMBL" id="WUUL01000001">
    <property type="protein sequence ID" value="MXQ52382.1"/>
    <property type="molecule type" value="Genomic_DNA"/>
</dbReference>
<protein>
    <submittedName>
        <fullName evidence="2">PTS sorbitol transporter subunit IIA</fullName>
    </submittedName>
</protein>
<dbReference type="Proteomes" id="UP000430692">
    <property type="component" value="Unassembled WGS sequence"/>
</dbReference>
<sequence length="121" mass="13345">MTVLFEVTATKIGELVSEFAEQNFLILFDESAPKELHDVSVLHTDRKNTGEITLADVLVIDGQSFQISFVGNTVNKTMQELGHATIKFNSGRGDLPGTICVEEKPVPDIHIGSKIQIIRHN</sequence>
<organism evidence="2 3">
    <name type="scientific">Shimazuella alba</name>
    <dbReference type="NCBI Taxonomy" id="2690964"/>
    <lineage>
        <taxon>Bacteria</taxon>
        <taxon>Bacillati</taxon>
        <taxon>Bacillota</taxon>
        <taxon>Bacilli</taxon>
        <taxon>Bacillales</taxon>
        <taxon>Thermoactinomycetaceae</taxon>
        <taxon>Shimazuella</taxon>
    </lineage>
</organism>
<dbReference type="Gene3D" id="2.40.33.40">
    <property type="entry name" value="Phosphotransferase system, glucitol/sorbitol-specific IIA component"/>
    <property type="match status" value="1"/>
</dbReference>
<accession>A0A6I4VWK8</accession>
<evidence type="ECO:0000313" key="3">
    <source>
        <dbReference type="Proteomes" id="UP000430692"/>
    </source>
</evidence>
<dbReference type="GO" id="GO:0005737">
    <property type="term" value="C:cytoplasm"/>
    <property type="evidence" value="ECO:0007669"/>
    <property type="project" value="InterPro"/>
</dbReference>
<dbReference type="PANTHER" id="PTHR40398">
    <property type="entry name" value="PTS SYSTEM GLUCITOL/SORBITOL-SPECIFIC EIIA COMPONENT"/>
    <property type="match status" value="1"/>
</dbReference>
<evidence type="ECO:0000313" key="2">
    <source>
        <dbReference type="EMBL" id="MXQ52382.1"/>
    </source>
</evidence>
<dbReference type="PANTHER" id="PTHR40398:SF1">
    <property type="entry name" value="PTS SYSTEM GLUCITOL_SORBITOL-SPECIFIC EIIA COMPONENT"/>
    <property type="match status" value="1"/>
</dbReference>
<dbReference type="Pfam" id="PF03829">
    <property type="entry name" value="PTSIIA_gutA"/>
    <property type="match status" value="1"/>
</dbReference>
<dbReference type="GO" id="GO:0008982">
    <property type="term" value="F:protein-N(PI)-phosphohistidine-sugar phosphotransferase activity"/>
    <property type="evidence" value="ECO:0007669"/>
    <property type="project" value="InterPro"/>
</dbReference>
<dbReference type="GO" id="GO:0009401">
    <property type="term" value="P:phosphoenolpyruvate-dependent sugar phosphotransferase system"/>
    <property type="evidence" value="ECO:0007669"/>
    <property type="project" value="InterPro"/>
</dbReference>
<dbReference type="RefSeq" id="WP_160799410.1">
    <property type="nucleotide sequence ID" value="NZ_WUUL01000001.1"/>
</dbReference>
<reference evidence="2 3" key="1">
    <citation type="submission" date="2019-12" db="EMBL/GenBank/DDBJ databases">
        <title>Whole-genome analyses of novel actinobacteria.</title>
        <authorList>
            <person name="Sahin N."/>
            <person name="Saygin H."/>
        </authorList>
    </citation>
    <scope>NUCLEOTIDE SEQUENCE [LARGE SCALE GENOMIC DNA]</scope>
    <source>
        <strain evidence="2 3">KC615</strain>
    </source>
</reference>
<dbReference type="AlphaFoldDB" id="A0A6I4VWK8"/>
<feature type="modified residue" description="Phosphohistidine; by HPr" evidence="1">
    <location>
        <position position="43"/>
    </location>
</feature>
<dbReference type="GO" id="GO:0016301">
    <property type="term" value="F:kinase activity"/>
    <property type="evidence" value="ECO:0007669"/>
    <property type="project" value="TreeGrafter"/>
</dbReference>
<dbReference type="PROSITE" id="PS51097">
    <property type="entry name" value="PTS_EIIA_TYPE_5"/>
    <property type="match status" value="1"/>
</dbReference>
<dbReference type="InterPro" id="IPR004716">
    <property type="entry name" value="PTS_IIA_glucitol/sorbitol-sp"/>
</dbReference>